<dbReference type="Proteomes" id="UP000040453">
    <property type="component" value="Unassembled WGS sequence"/>
</dbReference>
<organism evidence="1 2">
    <name type="scientific">Oceanobacillus oncorhynchi</name>
    <dbReference type="NCBI Taxonomy" id="545501"/>
    <lineage>
        <taxon>Bacteria</taxon>
        <taxon>Bacillati</taxon>
        <taxon>Bacillota</taxon>
        <taxon>Bacilli</taxon>
        <taxon>Bacillales</taxon>
        <taxon>Bacillaceae</taxon>
        <taxon>Oceanobacillus</taxon>
    </lineage>
</organism>
<proteinExistence type="predicted"/>
<evidence type="ECO:0000313" key="2">
    <source>
        <dbReference type="Proteomes" id="UP000040453"/>
    </source>
</evidence>
<dbReference type="EMBL" id="CDGG01000001">
    <property type="protein sequence ID" value="CEI81325.1"/>
    <property type="molecule type" value="Genomic_DNA"/>
</dbReference>
<sequence length="68" mass="7993">MSDKHKIIKNIEELLASEITAYKIQQRTGINRSTVGRLKNKEIEIKKLSLENALKLNDLWEEIKEEEK</sequence>
<reference evidence="1 2" key="1">
    <citation type="submission" date="2014-11" db="EMBL/GenBank/DDBJ databases">
        <authorList>
            <person name="Urmite Genomes Urmite Genomes"/>
        </authorList>
    </citation>
    <scope>NUCLEOTIDE SEQUENCE [LARGE SCALE GENOMIC DNA]</scope>
    <source>
        <strain evidence="1 2">Oc5</strain>
    </source>
</reference>
<keyword evidence="2" id="KW-1185">Reference proteome</keyword>
<dbReference type="AlphaFoldDB" id="A0A0A1M7R6"/>
<dbReference type="RefSeq" id="WP_042530385.1">
    <property type="nucleotide sequence ID" value="NZ_CDGG01000001.1"/>
</dbReference>
<evidence type="ECO:0000313" key="1">
    <source>
        <dbReference type="EMBL" id="CEI81325.1"/>
    </source>
</evidence>
<protein>
    <recommendedName>
        <fullName evidence="3">HTH cro/C1-type domain-containing protein</fullName>
    </recommendedName>
</protein>
<evidence type="ECO:0008006" key="3">
    <source>
        <dbReference type="Google" id="ProtNLM"/>
    </source>
</evidence>
<name>A0A0A1M7R6_9BACI</name>
<dbReference type="OrthoDB" id="2400823at2"/>
<dbReference type="Gene3D" id="1.10.10.60">
    <property type="entry name" value="Homeodomain-like"/>
    <property type="match status" value="1"/>
</dbReference>
<gene>
    <name evidence="1" type="ORF">BN997_01143</name>
</gene>
<accession>A0A0A1M7R6</accession>